<dbReference type="RefSeq" id="WP_045748728.1">
    <property type="nucleotide sequence ID" value="NZ_FUZK01000002.1"/>
</dbReference>
<proteinExistence type="predicted"/>
<gene>
    <name evidence="1" type="ORF">Aocu_00560</name>
</gene>
<dbReference type="OrthoDB" id="8246703at2"/>
<dbReference type="SUPFAM" id="SSF141694">
    <property type="entry name" value="AF2212/PG0164-like"/>
    <property type="match status" value="1"/>
</dbReference>
<organism evidence="1 2">
    <name type="scientific">Acholeplasma oculi</name>
    <dbReference type="NCBI Taxonomy" id="35623"/>
    <lineage>
        <taxon>Bacteria</taxon>
        <taxon>Bacillati</taxon>
        <taxon>Mycoplasmatota</taxon>
        <taxon>Mollicutes</taxon>
        <taxon>Acholeplasmatales</taxon>
        <taxon>Acholeplasmataceae</taxon>
        <taxon>Acholeplasma</taxon>
    </lineage>
</organism>
<keyword evidence="2" id="KW-1185">Reference proteome</keyword>
<dbReference type="InParanoid" id="A0A061A9Q4"/>
<name>A0A061A9Q4_9MOLU</name>
<reference evidence="2" key="1">
    <citation type="submission" date="2014-05" db="EMBL/GenBank/DDBJ databases">
        <authorList>
            <person name="Kube M."/>
        </authorList>
    </citation>
    <scope>NUCLEOTIDE SEQUENCE [LARGE SCALE GENOMIC DNA]</scope>
</reference>
<dbReference type="Gene3D" id="2.40.30.100">
    <property type="entry name" value="AF2212/PG0164-like"/>
    <property type="match status" value="1"/>
</dbReference>
<dbReference type="Proteomes" id="UP000032434">
    <property type="component" value="Chromosome 1"/>
</dbReference>
<evidence type="ECO:0000313" key="1">
    <source>
        <dbReference type="EMBL" id="CDR30129.1"/>
    </source>
</evidence>
<protein>
    <submittedName>
        <fullName evidence="1">Uncharacterized protein</fullName>
    </submittedName>
</protein>
<dbReference type="KEGG" id="aoc:Aocu_00560"/>
<dbReference type="PATRIC" id="fig|35623.3.peg.55"/>
<dbReference type="EMBL" id="LK028559">
    <property type="protein sequence ID" value="CDR30129.1"/>
    <property type="molecule type" value="Genomic_DNA"/>
</dbReference>
<dbReference type="AlphaFoldDB" id="A0A061A9Q4"/>
<dbReference type="InterPro" id="IPR015018">
    <property type="entry name" value="DUF1905"/>
</dbReference>
<dbReference type="Pfam" id="PF08922">
    <property type="entry name" value="DUF1905"/>
    <property type="match status" value="1"/>
</dbReference>
<accession>A0A061A9Q4</accession>
<evidence type="ECO:0000313" key="2">
    <source>
        <dbReference type="Proteomes" id="UP000032434"/>
    </source>
</evidence>
<dbReference type="HOGENOM" id="CLU_2204279_0_0_14"/>
<dbReference type="InterPro" id="IPR037079">
    <property type="entry name" value="AF2212/PG0164-like_sf"/>
</dbReference>
<sequence length="109" mass="12587">MKKLLDHQKLTLIYQPGFGSWTYHLVIPKTASIKGTWGSLRVIGKIDDYILHEHNLAPRKDEDKIISINKKIRSTINKSGGDLVTVTLYLLEWFDTEEEISKVFETIML</sequence>